<name>A0A0F9RYS9_9ZZZZ</name>
<accession>A0A0F9RYS9</accession>
<organism evidence="2">
    <name type="scientific">marine sediment metagenome</name>
    <dbReference type="NCBI Taxonomy" id="412755"/>
    <lineage>
        <taxon>unclassified sequences</taxon>
        <taxon>metagenomes</taxon>
        <taxon>ecological metagenomes</taxon>
    </lineage>
</organism>
<proteinExistence type="predicted"/>
<dbReference type="AlphaFoldDB" id="A0A0F9RYS9"/>
<protein>
    <submittedName>
        <fullName evidence="2">Uncharacterized protein</fullName>
    </submittedName>
</protein>
<sequence length="99" mass="10829">MKKKKTKQEIGSCIVDILHAKNAGVEYKPGRKDGGVSTKPVVPCKDQSETDVTTEYVSGLEQNQVGAGDIFIEWLAEYWGLPLFVLALILAACLGYAQR</sequence>
<comment type="caution">
    <text evidence="2">The sequence shown here is derived from an EMBL/GenBank/DDBJ whole genome shotgun (WGS) entry which is preliminary data.</text>
</comment>
<evidence type="ECO:0000313" key="2">
    <source>
        <dbReference type="EMBL" id="KKN60014.1"/>
    </source>
</evidence>
<evidence type="ECO:0000256" key="1">
    <source>
        <dbReference type="SAM" id="Phobius"/>
    </source>
</evidence>
<keyword evidence="1" id="KW-0472">Membrane</keyword>
<gene>
    <name evidence="2" type="ORF">LCGC14_0536010</name>
</gene>
<keyword evidence="1" id="KW-0812">Transmembrane</keyword>
<dbReference type="EMBL" id="LAZR01000707">
    <property type="protein sequence ID" value="KKN60014.1"/>
    <property type="molecule type" value="Genomic_DNA"/>
</dbReference>
<feature type="transmembrane region" description="Helical" evidence="1">
    <location>
        <begin position="78"/>
        <end position="97"/>
    </location>
</feature>
<keyword evidence="1" id="KW-1133">Transmembrane helix</keyword>
<reference evidence="2" key="1">
    <citation type="journal article" date="2015" name="Nature">
        <title>Complex archaea that bridge the gap between prokaryotes and eukaryotes.</title>
        <authorList>
            <person name="Spang A."/>
            <person name="Saw J.H."/>
            <person name="Jorgensen S.L."/>
            <person name="Zaremba-Niedzwiedzka K."/>
            <person name="Martijn J."/>
            <person name="Lind A.E."/>
            <person name="van Eijk R."/>
            <person name="Schleper C."/>
            <person name="Guy L."/>
            <person name="Ettema T.J."/>
        </authorList>
    </citation>
    <scope>NUCLEOTIDE SEQUENCE</scope>
</reference>